<keyword evidence="2 9" id="KW-0547">Nucleotide-binding</keyword>
<evidence type="ECO:0000256" key="3">
    <source>
        <dbReference type="ARBA" id="ARBA00022801"/>
    </source>
</evidence>
<dbReference type="Gene3D" id="2.40.50.140">
    <property type="entry name" value="Nucleic acid-binding proteins"/>
    <property type="match status" value="1"/>
</dbReference>
<dbReference type="SUPFAM" id="SSF50249">
    <property type="entry name" value="Nucleic acid-binding proteins"/>
    <property type="match status" value="1"/>
</dbReference>
<dbReference type="Gene3D" id="3.40.50.300">
    <property type="entry name" value="P-loop containing nucleotide triphosphate hydrolases"/>
    <property type="match status" value="1"/>
</dbReference>
<organism evidence="13 14">
    <name type="scientific">Salinibacillus kushneri</name>
    <dbReference type="NCBI Taxonomy" id="237682"/>
    <lineage>
        <taxon>Bacteria</taxon>
        <taxon>Bacillati</taxon>
        <taxon>Bacillota</taxon>
        <taxon>Bacilli</taxon>
        <taxon>Bacillales</taxon>
        <taxon>Bacillaceae</taxon>
        <taxon>Salinibacillus</taxon>
    </lineage>
</organism>
<evidence type="ECO:0000256" key="9">
    <source>
        <dbReference type="HAMAP-Rule" id="MF_01884"/>
    </source>
</evidence>
<reference evidence="14" key="1">
    <citation type="submission" date="2016-10" db="EMBL/GenBank/DDBJ databases">
        <authorList>
            <person name="Varghese N."/>
            <person name="Submissions S."/>
        </authorList>
    </citation>
    <scope>NUCLEOTIDE SEQUENCE [LARGE SCALE GENOMIC DNA]</scope>
    <source>
        <strain evidence="14">CGMCC 1.3566</strain>
    </source>
</reference>
<dbReference type="NCBIfam" id="NF006886">
    <property type="entry name" value="PRK09376.1"/>
    <property type="match status" value="1"/>
</dbReference>
<gene>
    <name evidence="9" type="primary">rho</name>
    <name evidence="13" type="ORF">SAMN05421676_103300</name>
</gene>
<evidence type="ECO:0000256" key="1">
    <source>
        <dbReference type="ARBA" id="ARBA00022472"/>
    </source>
</evidence>
<evidence type="ECO:0000256" key="11">
    <source>
        <dbReference type="PROSITE-ProRule" id="PRU01203"/>
    </source>
</evidence>
<keyword evidence="7 9" id="KW-0805">Transcription regulation</keyword>
<comment type="caution">
    <text evidence="9">Lacks conserved residue(s) required for the propagation of feature annotation.</text>
</comment>
<feature type="domain" description="Rho RNA-BD" evidence="12">
    <location>
        <begin position="66"/>
        <end position="140"/>
    </location>
</feature>
<evidence type="ECO:0000256" key="6">
    <source>
        <dbReference type="ARBA" id="ARBA00022884"/>
    </source>
</evidence>
<dbReference type="GO" id="GO:0008186">
    <property type="term" value="F:ATP-dependent activity, acting on RNA"/>
    <property type="evidence" value="ECO:0007669"/>
    <property type="project" value="UniProtKB-UniRule"/>
</dbReference>
<keyword evidence="1 9" id="KW-0806">Transcription termination</keyword>
<dbReference type="PANTHER" id="PTHR46425">
    <property type="entry name" value="TRANSCRIPTION TERMINATION FACTOR RHO"/>
    <property type="match status" value="1"/>
</dbReference>
<dbReference type="InterPro" id="IPR004665">
    <property type="entry name" value="Term_rho"/>
</dbReference>
<dbReference type="AlphaFoldDB" id="A0A1I0CWU3"/>
<sequence>MLYKIKLLESKSGDNVSTITIGQLETMTLKELYTQARNFKISYYSKLTKRELIFAILKAQAEKDGYLFMDGILEVIPSEGFGFLRPINYSPSAEDIYISASQIRRFDLRNGDKVSGKVRPPKENERYYGLLHVDAVNGEDPETAKERVHFPALTPLYPDRLMKLETQPNNLSTRIMDIMAPVGYGQRGLIVAPPKAGKTMLLKEIANSISVNHPDTKLIILLVDERPEEVTDIERSVHNDVDVVSSTFDELPENHIKVSELVLERAMRLVENKKDVVVLMDSITRLARAYNLVIPPSGRTLSGGIDPAAFHRPKRFFGAARNIEEGGSVTILATALVDTGSRMDDVIYEEFKGTGNMELHLDRGLAQRRIFPAIDIGKSGTRKEELLLPKSHIEKMWAIHKTMSDSPDFLERFLRRLKSSKTNEEFFQMMEDEMKGKAKRV</sequence>
<evidence type="ECO:0000256" key="4">
    <source>
        <dbReference type="ARBA" id="ARBA00022806"/>
    </source>
</evidence>
<dbReference type="PANTHER" id="PTHR46425:SF1">
    <property type="entry name" value="TRANSCRIPTION TERMINATION FACTOR RHO"/>
    <property type="match status" value="1"/>
</dbReference>
<dbReference type="GO" id="GO:0004386">
    <property type="term" value="F:helicase activity"/>
    <property type="evidence" value="ECO:0007669"/>
    <property type="project" value="UniProtKB-UniRule"/>
</dbReference>
<evidence type="ECO:0000256" key="8">
    <source>
        <dbReference type="ARBA" id="ARBA00023163"/>
    </source>
</evidence>
<dbReference type="SMART" id="SM00382">
    <property type="entry name" value="AAA"/>
    <property type="match status" value="1"/>
</dbReference>
<dbReference type="InterPro" id="IPR012340">
    <property type="entry name" value="NA-bd_OB-fold"/>
</dbReference>
<evidence type="ECO:0000256" key="7">
    <source>
        <dbReference type="ARBA" id="ARBA00023015"/>
    </source>
</evidence>
<evidence type="ECO:0000259" key="12">
    <source>
        <dbReference type="PROSITE" id="PS51856"/>
    </source>
</evidence>
<comment type="subunit">
    <text evidence="9">Homohexamer. The homohexamer assembles into an open ring structure.</text>
</comment>
<dbReference type="GO" id="GO:0005524">
    <property type="term" value="F:ATP binding"/>
    <property type="evidence" value="ECO:0007669"/>
    <property type="project" value="UniProtKB-UniRule"/>
</dbReference>
<dbReference type="InterPro" id="IPR041703">
    <property type="entry name" value="Rho_factor_ATP-bd"/>
</dbReference>
<dbReference type="STRING" id="237682.SAMN05421676_103300"/>
<dbReference type="InterPro" id="IPR011113">
    <property type="entry name" value="Rho_RNA-bd"/>
</dbReference>
<dbReference type="GO" id="GO:0016787">
    <property type="term" value="F:hydrolase activity"/>
    <property type="evidence" value="ECO:0007669"/>
    <property type="project" value="UniProtKB-KW"/>
</dbReference>
<evidence type="ECO:0000256" key="5">
    <source>
        <dbReference type="ARBA" id="ARBA00022840"/>
    </source>
</evidence>
<keyword evidence="8 9" id="KW-0804">Transcription</keyword>
<dbReference type="RefSeq" id="WP_425441459.1">
    <property type="nucleotide sequence ID" value="NZ_FOHJ01000003.1"/>
</dbReference>
<dbReference type="Gene3D" id="1.10.720.10">
    <property type="match status" value="1"/>
</dbReference>
<dbReference type="Pfam" id="PF00006">
    <property type="entry name" value="ATP-synt_ab"/>
    <property type="match status" value="1"/>
</dbReference>
<keyword evidence="3 9" id="KW-0378">Hydrolase</keyword>
<evidence type="ECO:0000313" key="13">
    <source>
        <dbReference type="EMBL" id="SET23600.1"/>
    </source>
</evidence>
<dbReference type="InterPro" id="IPR011112">
    <property type="entry name" value="Rho-like_N"/>
</dbReference>
<keyword evidence="4 9" id="KW-0347">Helicase</keyword>
<dbReference type="EMBL" id="FOHJ01000003">
    <property type="protein sequence ID" value="SET23600.1"/>
    <property type="molecule type" value="Genomic_DNA"/>
</dbReference>
<keyword evidence="5 9" id="KW-0067">ATP-binding</keyword>
<dbReference type="GO" id="GO:0006353">
    <property type="term" value="P:DNA-templated transcription termination"/>
    <property type="evidence" value="ECO:0007669"/>
    <property type="project" value="UniProtKB-UniRule"/>
</dbReference>
<dbReference type="Proteomes" id="UP000199095">
    <property type="component" value="Unassembled WGS sequence"/>
</dbReference>
<dbReference type="SUPFAM" id="SSF68912">
    <property type="entry name" value="Rho N-terminal domain-like"/>
    <property type="match status" value="1"/>
</dbReference>
<dbReference type="SMART" id="SM00357">
    <property type="entry name" value="CSP"/>
    <property type="match status" value="1"/>
</dbReference>
<evidence type="ECO:0000256" key="10">
    <source>
        <dbReference type="NCBIfam" id="TIGR00767"/>
    </source>
</evidence>
<comment type="function">
    <text evidence="9">Facilitates transcription termination by a mechanism that involves Rho binding to the nascent RNA, activation of Rho's RNA-dependent ATPase activity, and release of the mRNA from the DNA template.</text>
</comment>
<dbReference type="Pfam" id="PF07497">
    <property type="entry name" value="Rho_RNA_bind"/>
    <property type="match status" value="1"/>
</dbReference>
<dbReference type="InterPro" id="IPR027417">
    <property type="entry name" value="P-loop_NTPase"/>
</dbReference>
<dbReference type="InterPro" id="IPR003593">
    <property type="entry name" value="AAA+_ATPase"/>
</dbReference>
<evidence type="ECO:0000313" key="14">
    <source>
        <dbReference type="Proteomes" id="UP000199095"/>
    </source>
</evidence>
<dbReference type="SMART" id="SM00959">
    <property type="entry name" value="Rho_N"/>
    <property type="match status" value="1"/>
</dbReference>
<protein>
    <recommendedName>
        <fullName evidence="9 10">Transcription termination factor Rho</fullName>
        <ecNumber evidence="9 10">3.6.4.-</ecNumber>
    </recommendedName>
    <alternativeName>
        <fullName evidence="9">ATP-dependent helicase Rho</fullName>
    </alternativeName>
</protein>
<dbReference type="InterPro" id="IPR000194">
    <property type="entry name" value="ATPase_F1/V1/A1_a/bsu_nucl-bd"/>
</dbReference>
<dbReference type="CDD" id="cd01128">
    <property type="entry name" value="rho_factor_C"/>
    <property type="match status" value="1"/>
</dbReference>
<dbReference type="CDD" id="cd04459">
    <property type="entry name" value="Rho_CSD"/>
    <property type="match status" value="1"/>
</dbReference>
<dbReference type="SUPFAM" id="SSF52540">
    <property type="entry name" value="P-loop containing nucleoside triphosphate hydrolases"/>
    <property type="match status" value="1"/>
</dbReference>
<comment type="similarity">
    <text evidence="9 11">Belongs to the Rho family.</text>
</comment>
<dbReference type="PROSITE" id="PS51856">
    <property type="entry name" value="RHO_RNA_BD"/>
    <property type="match status" value="1"/>
</dbReference>
<dbReference type="EC" id="3.6.4.-" evidence="9 10"/>
<feature type="binding site" evidence="9">
    <location>
        <begin position="195"/>
        <end position="200"/>
    </location>
    <ligand>
        <name>ATP</name>
        <dbReference type="ChEBI" id="CHEBI:30616"/>
    </ligand>
</feature>
<evidence type="ECO:0000256" key="2">
    <source>
        <dbReference type="ARBA" id="ARBA00022741"/>
    </source>
</evidence>
<dbReference type="Pfam" id="PF07498">
    <property type="entry name" value="Rho_N"/>
    <property type="match status" value="1"/>
</dbReference>
<feature type="binding site" evidence="9">
    <location>
        <begin position="183"/>
        <end position="188"/>
    </location>
    <ligand>
        <name>ATP</name>
        <dbReference type="ChEBI" id="CHEBI:30616"/>
    </ligand>
</feature>
<accession>A0A1I0CWU3</accession>
<proteinExistence type="inferred from homology"/>
<feature type="binding site" evidence="9">
    <location>
        <position position="226"/>
    </location>
    <ligand>
        <name>ATP</name>
        <dbReference type="ChEBI" id="CHEBI:30616"/>
    </ligand>
</feature>
<dbReference type="HAMAP" id="MF_01884">
    <property type="entry name" value="Rho"/>
    <property type="match status" value="1"/>
</dbReference>
<dbReference type="GO" id="GO:0003723">
    <property type="term" value="F:RNA binding"/>
    <property type="evidence" value="ECO:0007669"/>
    <property type="project" value="UniProtKB-UniRule"/>
</dbReference>
<keyword evidence="14" id="KW-1185">Reference proteome</keyword>
<dbReference type="NCBIfam" id="TIGR00767">
    <property type="entry name" value="rho"/>
    <property type="match status" value="1"/>
</dbReference>
<keyword evidence="6 9" id="KW-0694">RNA-binding</keyword>
<name>A0A1I0CWU3_9BACI</name>
<dbReference type="InterPro" id="IPR036269">
    <property type="entry name" value="Rho_N_sf"/>
</dbReference>
<dbReference type="InterPro" id="IPR011129">
    <property type="entry name" value="CSD"/>
</dbReference>